<evidence type="ECO:0000256" key="3">
    <source>
        <dbReference type="ARBA" id="ARBA00022989"/>
    </source>
</evidence>
<feature type="transmembrane region" description="Helical" evidence="6">
    <location>
        <begin position="153"/>
        <end position="182"/>
    </location>
</feature>
<proteinExistence type="predicted"/>
<dbReference type="EMBL" id="CATQJA010002657">
    <property type="protein sequence ID" value="CAJ0579474.1"/>
    <property type="molecule type" value="Genomic_DNA"/>
</dbReference>
<gene>
    <name evidence="9" type="ORF">MSPICULIGERA_LOCUS17690</name>
</gene>
<feature type="compositionally biased region" description="Basic and acidic residues" evidence="5">
    <location>
        <begin position="986"/>
        <end position="997"/>
    </location>
</feature>
<dbReference type="GO" id="GO:0015379">
    <property type="term" value="F:potassium:chloride symporter activity"/>
    <property type="evidence" value="ECO:0007669"/>
    <property type="project" value="TreeGrafter"/>
</dbReference>
<feature type="compositionally biased region" description="Basic and acidic residues" evidence="5">
    <location>
        <begin position="958"/>
        <end position="976"/>
    </location>
</feature>
<feature type="transmembrane region" description="Helical" evidence="6">
    <location>
        <begin position="77"/>
        <end position="96"/>
    </location>
</feature>
<name>A0AA36D404_9BILA</name>
<evidence type="ECO:0000256" key="5">
    <source>
        <dbReference type="SAM" id="MobiDB-lite"/>
    </source>
</evidence>
<keyword evidence="3 6" id="KW-1133">Transmembrane helix</keyword>
<feature type="transmembrane region" description="Helical" evidence="6">
    <location>
        <begin position="506"/>
        <end position="525"/>
    </location>
</feature>
<sequence length="1071" mass="118525">MVISLAGWPEDGAERVPLCEQRSPLALYEEDYNTQGQRIGNMLKSLSMYSEQPPCAGDAEEKPRGGAMAKMGTFMGVYLPCLQNIFGVLFFIRMTWIIGCSGIVQGFFVVLICVSVTFLTSISLSAVATNGVVSSGGPYYMISRNLGPELGGAVGILFYIGTTIAASMYIIGAVEILLLYIVPQAKLFDDVFHCFRFFGTILLIGVGTIVLAGVKVVNKFALPLICLVVACIAMAFVGVGVKVNGSDSMTFCMVGDRPVNLGEWKEAHGFVPNCTAEGLEPLFCTKNGTTDEISCDQYFTRMRHNKVWKGTSKPAIRREEAFKGLSSGVFWENLWPQHQQPGDLITRDRKDKTDKARSNPFYIFADQSTSWLILIGVFFPSATGIMAGSNRSGNLKDASKAIPRGTLGAQLTSSVVYLLGVVFFGGTVDRLFMRDKFGGSAAGKLTVAELAWPYPPVILVGSFFATMGAGMQSLTGAPRLLQAIASDDLVPILKPFNVLDSRGEPLRAIFLTLALTWCGILIAVIENLTALITQFFLMCYLGVNASCALQSLMKAPGWRPGFKYYHWASSLIGAVLCVVVMFISAWHFALLAIFIGIAAYKYIEYAGAKKEWGDGLRGLGLSAARFALLNLEAKEEHTRNWRPQMLVVLHQPDTPEAEGMLSCVSQMKAGKGLTLVALCLEGNYNQMGRVADEKKEQLTDLMRRHKIKGFCDVLVSEDMINGFSCLIQTSGLGGLRHNTVMLPWPSQWANEEKGHMGKRFVSAIRAVSTAKCAILVPKNAHHFPANGQRMSGNIDVWWVVHDGGLLMLLPFLLRQHKTWKNCTLRLWAVAQLEDNNVQMKTDLEKFLYHLRIDAQVNVIEMQDSDISDYAYERTMRMEERSKFLKGLKTSDIRNDIQERVDEVVRERKLSKINEDEIALVAARRQSSVDQGAGMPLERMETVNEHPAEGVESPSSEGTTKEEGPEKREGRGVRFSDDSSPPPPKENGSRRTGDEVTRRRQYNVHKMHTAVKLNELMQRESRQAQLVIVNLPGPPDNDSDNYYLEFIEVLTEKLDRVLLVRGTGAEVVTIYS</sequence>
<reference evidence="9" key="1">
    <citation type="submission" date="2023-06" db="EMBL/GenBank/DDBJ databases">
        <authorList>
            <person name="Delattre M."/>
        </authorList>
    </citation>
    <scope>NUCLEOTIDE SEQUENCE</scope>
    <source>
        <strain evidence="9">AF72</strain>
    </source>
</reference>
<feature type="domain" description="Amino acid permease/ SLC12A" evidence="7">
    <location>
        <begin position="366"/>
        <end position="646"/>
    </location>
</feature>
<dbReference type="Pfam" id="PF03522">
    <property type="entry name" value="SLC12"/>
    <property type="match status" value="3"/>
</dbReference>
<feature type="domain" description="Amino acid permease/ SLC12A" evidence="7">
    <location>
        <begin position="77"/>
        <end position="242"/>
    </location>
</feature>
<evidence type="ECO:0000313" key="9">
    <source>
        <dbReference type="EMBL" id="CAJ0579474.1"/>
    </source>
</evidence>
<dbReference type="PANTHER" id="PTHR11827:SF73">
    <property type="entry name" value="KAZACHOC, ISOFORM G"/>
    <property type="match status" value="1"/>
</dbReference>
<dbReference type="InterPro" id="IPR018491">
    <property type="entry name" value="SLC12_C"/>
</dbReference>
<keyword evidence="2 6" id="KW-0812">Transmembrane</keyword>
<dbReference type="AlphaFoldDB" id="A0AA36D404"/>
<dbReference type="GO" id="GO:0055075">
    <property type="term" value="P:potassium ion homeostasis"/>
    <property type="evidence" value="ECO:0007669"/>
    <property type="project" value="TreeGrafter"/>
</dbReference>
<evidence type="ECO:0000313" key="10">
    <source>
        <dbReference type="Proteomes" id="UP001177023"/>
    </source>
</evidence>
<comment type="caution">
    <text evidence="9">The sequence shown here is derived from an EMBL/GenBank/DDBJ whole genome shotgun (WGS) entry which is preliminary data.</text>
</comment>
<protein>
    <submittedName>
        <fullName evidence="9">Uncharacterized protein</fullName>
    </submittedName>
</protein>
<evidence type="ECO:0000256" key="6">
    <source>
        <dbReference type="SAM" id="Phobius"/>
    </source>
</evidence>
<dbReference type="GO" id="GO:0005886">
    <property type="term" value="C:plasma membrane"/>
    <property type="evidence" value="ECO:0007669"/>
    <property type="project" value="TreeGrafter"/>
</dbReference>
<feature type="transmembrane region" description="Helical" evidence="6">
    <location>
        <begin position="407"/>
        <end position="428"/>
    </location>
</feature>
<feature type="non-terminal residue" evidence="9">
    <location>
        <position position="1071"/>
    </location>
</feature>
<feature type="domain" description="SLC12A transporter C-terminal" evidence="8">
    <location>
        <begin position="671"/>
        <end position="774"/>
    </location>
</feature>
<dbReference type="GO" id="GO:0006884">
    <property type="term" value="P:cell volume homeostasis"/>
    <property type="evidence" value="ECO:0007669"/>
    <property type="project" value="TreeGrafter"/>
</dbReference>
<evidence type="ECO:0000259" key="8">
    <source>
        <dbReference type="Pfam" id="PF03522"/>
    </source>
</evidence>
<keyword evidence="10" id="KW-1185">Reference proteome</keyword>
<organism evidence="9 10">
    <name type="scientific">Mesorhabditis spiculigera</name>
    <dbReference type="NCBI Taxonomy" id="96644"/>
    <lineage>
        <taxon>Eukaryota</taxon>
        <taxon>Metazoa</taxon>
        <taxon>Ecdysozoa</taxon>
        <taxon>Nematoda</taxon>
        <taxon>Chromadorea</taxon>
        <taxon>Rhabditida</taxon>
        <taxon>Rhabditina</taxon>
        <taxon>Rhabditomorpha</taxon>
        <taxon>Rhabditoidea</taxon>
        <taxon>Rhabditidae</taxon>
        <taxon>Mesorhabditinae</taxon>
        <taxon>Mesorhabditis</taxon>
    </lineage>
</organism>
<accession>A0AA36D404</accession>
<feature type="transmembrane region" description="Helical" evidence="6">
    <location>
        <begin position="194"/>
        <end position="214"/>
    </location>
</feature>
<comment type="subcellular location">
    <subcellularLocation>
        <location evidence="1">Membrane</location>
        <topology evidence="1">Multi-pass membrane protein</topology>
    </subcellularLocation>
</comment>
<dbReference type="PANTHER" id="PTHR11827">
    <property type="entry name" value="SOLUTE CARRIER FAMILY 12, CATION COTRANSPORTERS"/>
    <property type="match status" value="1"/>
</dbReference>
<feature type="region of interest" description="Disordered" evidence="5">
    <location>
        <begin position="943"/>
        <end position="1001"/>
    </location>
</feature>
<dbReference type="Gene3D" id="1.20.1740.10">
    <property type="entry name" value="Amino acid/polyamine transporter I"/>
    <property type="match status" value="2"/>
</dbReference>
<feature type="transmembrane region" description="Helical" evidence="6">
    <location>
        <begin position="531"/>
        <end position="549"/>
    </location>
</feature>
<dbReference type="InterPro" id="IPR004842">
    <property type="entry name" value="SLC12A_fam"/>
</dbReference>
<dbReference type="InterPro" id="IPR004841">
    <property type="entry name" value="AA-permease/SLC12A_dom"/>
</dbReference>
<feature type="transmembrane region" description="Helical" evidence="6">
    <location>
        <begin position="220"/>
        <end position="241"/>
    </location>
</feature>
<feature type="transmembrane region" description="Helical" evidence="6">
    <location>
        <begin position="570"/>
        <end position="600"/>
    </location>
</feature>
<evidence type="ECO:0000256" key="4">
    <source>
        <dbReference type="ARBA" id="ARBA00023136"/>
    </source>
</evidence>
<evidence type="ECO:0000259" key="7">
    <source>
        <dbReference type="Pfam" id="PF00324"/>
    </source>
</evidence>
<feature type="domain" description="SLC12A transporter C-terminal" evidence="8">
    <location>
        <begin position="788"/>
        <end position="876"/>
    </location>
</feature>
<dbReference type="GO" id="GO:1990573">
    <property type="term" value="P:potassium ion import across plasma membrane"/>
    <property type="evidence" value="ECO:0007669"/>
    <property type="project" value="TreeGrafter"/>
</dbReference>
<dbReference type="GO" id="GO:0045202">
    <property type="term" value="C:synapse"/>
    <property type="evidence" value="ECO:0007669"/>
    <property type="project" value="GOC"/>
</dbReference>
<dbReference type="GO" id="GO:0055064">
    <property type="term" value="P:chloride ion homeostasis"/>
    <property type="evidence" value="ECO:0007669"/>
    <property type="project" value="TreeGrafter"/>
</dbReference>
<evidence type="ECO:0000256" key="1">
    <source>
        <dbReference type="ARBA" id="ARBA00004141"/>
    </source>
</evidence>
<feature type="transmembrane region" description="Helical" evidence="6">
    <location>
        <begin position="108"/>
        <end position="133"/>
    </location>
</feature>
<evidence type="ECO:0000256" key="2">
    <source>
        <dbReference type="ARBA" id="ARBA00022692"/>
    </source>
</evidence>
<keyword evidence="4 6" id="KW-0472">Membrane</keyword>
<dbReference type="Proteomes" id="UP001177023">
    <property type="component" value="Unassembled WGS sequence"/>
</dbReference>
<dbReference type="Pfam" id="PF00324">
    <property type="entry name" value="AA_permease"/>
    <property type="match status" value="2"/>
</dbReference>
<feature type="transmembrane region" description="Helical" evidence="6">
    <location>
        <begin position="369"/>
        <end position="387"/>
    </location>
</feature>
<feature type="domain" description="SLC12A transporter C-terminal" evidence="8">
    <location>
        <begin position="1003"/>
        <end position="1071"/>
    </location>
</feature>
<dbReference type="GO" id="GO:0007268">
    <property type="term" value="P:chemical synaptic transmission"/>
    <property type="evidence" value="ECO:0007669"/>
    <property type="project" value="TreeGrafter"/>
</dbReference>